<evidence type="ECO:0000259" key="6">
    <source>
        <dbReference type="Pfam" id="PF02897"/>
    </source>
</evidence>
<dbReference type="PRINTS" id="PR00862">
    <property type="entry name" value="PROLIGOPTASE"/>
</dbReference>
<reference evidence="7 8" key="1">
    <citation type="submission" date="2018-09" db="EMBL/GenBank/DDBJ databases">
        <authorList>
            <person name="Grouzdev D.S."/>
            <person name="Krutkina M.S."/>
        </authorList>
    </citation>
    <scope>NUCLEOTIDE SEQUENCE [LARGE SCALE GENOMIC DNA]</scope>
    <source>
        <strain evidence="7 8">RmlP001</strain>
    </source>
</reference>
<reference evidence="7 8" key="2">
    <citation type="submission" date="2019-02" db="EMBL/GenBank/DDBJ databases">
        <title>'Lichenibacterium ramalinii' gen. nov. sp. nov., 'Lichenibacterium minor' gen. nov. sp. nov.</title>
        <authorList>
            <person name="Pankratov T."/>
        </authorList>
    </citation>
    <scope>NUCLEOTIDE SEQUENCE [LARGE SCALE GENOMIC DNA]</scope>
    <source>
        <strain evidence="7 8">RmlP001</strain>
    </source>
</reference>
<evidence type="ECO:0000256" key="4">
    <source>
        <dbReference type="ARBA" id="ARBA00022825"/>
    </source>
</evidence>
<evidence type="ECO:0000313" key="8">
    <source>
        <dbReference type="Proteomes" id="UP000289411"/>
    </source>
</evidence>
<dbReference type="Pfam" id="PF00326">
    <property type="entry name" value="Peptidase_S9"/>
    <property type="match status" value="1"/>
</dbReference>
<evidence type="ECO:0000256" key="3">
    <source>
        <dbReference type="ARBA" id="ARBA00022801"/>
    </source>
</evidence>
<evidence type="ECO:0000256" key="1">
    <source>
        <dbReference type="ARBA" id="ARBA00005228"/>
    </source>
</evidence>
<gene>
    <name evidence="7" type="ORF">D3272_05785</name>
</gene>
<dbReference type="InterPro" id="IPR002471">
    <property type="entry name" value="Pept_S9_AS"/>
</dbReference>
<comment type="caution">
    <text evidence="7">The sequence shown here is derived from an EMBL/GenBank/DDBJ whole genome shotgun (WGS) entry which is preliminary data.</text>
</comment>
<dbReference type="PANTHER" id="PTHR11757:SF19">
    <property type="entry name" value="PROLYL ENDOPEPTIDASE-LIKE"/>
    <property type="match status" value="1"/>
</dbReference>
<keyword evidence="2" id="KW-0645">Protease</keyword>
<proteinExistence type="inferred from homology"/>
<dbReference type="AlphaFoldDB" id="A0A4Q2RIW5"/>
<dbReference type="PROSITE" id="PS00708">
    <property type="entry name" value="PRO_ENDOPEP_SER"/>
    <property type="match status" value="1"/>
</dbReference>
<comment type="similarity">
    <text evidence="1">Belongs to the peptidase S9A family.</text>
</comment>
<dbReference type="InterPro" id="IPR001375">
    <property type="entry name" value="Peptidase_S9_cat"/>
</dbReference>
<keyword evidence="4" id="KW-0720">Serine protease</keyword>
<feature type="domain" description="Peptidase S9A N-terminal" evidence="6">
    <location>
        <begin position="23"/>
        <end position="423"/>
    </location>
</feature>
<dbReference type="SUPFAM" id="SSF53474">
    <property type="entry name" value="alpha/beta-Hydrolases"/>
    <property type="match status" value="1"/>
</dbReference>
<dbReference type="RefSeq" id="WP_129218209.1">
    <property type="nucleotide sequence ID" value="NZ_QYBC01000004.1"/>
</dbReference>
<dbReference type="Proteomes" id="UP000289411">
    <property type="component" value="Unassembled WGS sequence"/>
</dbReference>
<dbReference type="GO" id="GO:0004252">
    <property type="term" value="F:serine-type endopeptidase activity"/>
    <property type="evidence" value="ECO:0007669"/>
    <property type="project" value="InterPro"/>
</dbReference>
<dbReference type="Pfam" id="PF02897">
    <property type="entry name" value="Peptidase_S9_N"/>
    <property type="match status" value="1"/>
</dbReference>
<evidence type="ECO:0000259" key="5">
    <source>
        <dbReference type="Pfam" id="PF00326"/>
    </source>
</evidence>
<feature type="domain" description="Peptidase S9 prolyl oligopeptidase catalytic" evidence="5">
    <location>
        <begin position="487"/>
        <end position="699"/>
    </location>
</feature>
<protein>
    <submittedName>
        <fullName evidence="7">S9 family peptidase</fullName>
    </submittedName>
</protein>
<dbReference type="InterPro" id="IPR023302">
    <property type="entry name" value="Pept_S9A_N"/>
</dbReference>
<keyword evidence="3" id="KW-0378">Hydrolase</keyword>
<keyword evidence="8" id="KW-1185">Reference proteome</keyword>
<name>A0A4Q2RIW5_9HYPH</name>
<accession>A0A4Q2RIW5</accession>
<dbReference type="OrthoDB" id="9801421at2"/>
<dbReference type="Gene3D" id="3.40.50.1820">
    <property type="entry name" value="alpha/beta hydrolase"/>
    <property type="match status" value="1"/>
</dbReference>
<dbReference type="InterPro" id="IPR029058">
    <property type="entry name" value="AB_hydrolase_fold"/>
</dbReference>
<evidence type="ECO:0000313" key="7">
    <source>
        <dbReference type="EMBL" id="RYB06272.1"/>
    </source>
</evidence>
<dbReference type="GO" id="GO:0006508">
    <property type="term" value="P:proteolysis"/>
    <property type="evidence" value="ECO:0007669"/>
    <property type="project" value="UniProtKB-KW"/>
</dbReference>
<dbReference type="EMBL" id="QYBC01000004">
    <property type="protein sequence ID" value="RYB06272.1"/>
    <property type="molecule type" value="Genomic_DNA"/>
</dbReference>
<dbReference type="InterPro" id="IPR051543">
    <property type="entry name" value="Serine_Peptidase_S9A"/>
</dbReference>
<dbReference type="SUPFAM" id="SSF50993">
    <property type="entry name" value="Peptidase/esterase 'gauge' domain"/>
    <property type="match status" value="1"/>
</dbReference>
<dbReference type="PANTHER" id="PTHR11757">
    <property type="entry name" value="PROTEASE FAMILY S9A OLIGOPEPTIDASE"/>
    <property type="match status" value="1"/>
</dbReference>
<dbReference type="Gene3D" id="2.130.10.120">
    <property type="entry name" value="Prolyl oligopeptidase, N-terminal domain"/>
    <property type="match status" value="1"/>
</dbReference>
<organism evidence="7 8">
    <name type="scientific">Lichenibacterium ramalinae</name>
    <dbReference type="NCBI Taxonomy" id="2316527"/>
    <lineage>
        <taxon>Bacteria</taxon>
        <taxon>Pseudomonadati</taxon>
        <taxon>Pseudomonadota</taxon>
        <taxon>Alphaproteobacteria</taxon>
        <taxon>Hyphomicrobiales</taxon>
        <taxon>Lichenihabitantaceae</taxon>
        <taxon>Lichenibacterium</taxon>
    </lineage>
</organism>
<dbReference type="InterPro" id="IPR002470">
    <property type="entry name" value="Peptidase_S9A"/>
</dbReference>
<sequence>MPDLPAFAAAAPAPAPIDKRPLTRTVHGIAVTDDYGWIRADNWRDVLQDPARLPDEIRALLDRENAHAAAVMASTKALQRRLVAEMRGRMEEEEADVPVPDGPFSYYARYREGGQHELVCRTPREGGAEQIMLDGDALAAGLDFFELGDAVPSSDHSLLAWSVDDKGSELHAIKVRDLATGEDRPDTVTHTEGTAVWTADDAAFFYVKLDQDHRASSVWLHRLGTDPSEDRLVYDEADPTWFVGVERTRSGRFAVISIHGHDASEAWVIERGDPLAAPRLIAPREPGLRYELDHRGDDFIILTNADGAVDFKIVSAPVANPGRESWRDLVAHEPGRLIVAAAAFADHLVRLERRNALPEIVIRALRDGAETAISFPEEAYALGLGEVAEQDTAVMRFTYSSMTTPTETYDYDMATGERRLRKRQEVPSGHDPADYVTRRILATAPDGASVPVSVLYRRGTPLDGSAPLLLYGYGAYGYSIPASFGTKRLSLVDRGLVYAIAHVRGGTDKGWAWYTDGKLADKANTFRDFIAAGRALAAAGFTAEGRIVAHGGSAGGMLMGAVANMAPELFAAIVADVPFVDVLNTMLDDGLPLTPPEWLEWGNPIRDRGAFDTILGYSPYDNVAAQAYPPILALGGLTDPRVTYWEPAKWVARLREKALSPALVLLKTNMDAGHGGASGRYDQLDEVALQYAFALACTGRDAVAPTEDEDEDDEDDED</sequence>
<evidence type="ECO:0000256" key="2">
    <source>
        <dbReference type="ARBA" id="ARBA00022670"/>
    </source>
</evidence>